<accession>C8PH20</accession>
<comment type="caution">
    <text evidence="1">The sequence shown here is derived from an EMBL/GenBank/DDBJ whole genome shotgun (WGS) entry which is preliminary data.</text>
</comment>
<gene>
    <name evidence="1" type="ORF">CAMGR0001_2208</name>
</gene>
<proteinExistence type="predicted"/>
<reference evidence="1 2" key="1">
    <citation type="submission" date="2009-07" db="EMBL/GenBank/DDBJ databases">
        <authorList>
            <person name="Madupu R."/>
            <person name="Sebastian Y."/>
            <person name="Durkin A.S."/>
            <person name="Torralba M."/>
            <person name="Methe B."/>
            <person name="Sutton G.G."/>
            <person name="Strausberg R.L."/>
            <person name="Nelson K.E."/>
        </authorList>
    </citation>
    <scope>NUCLEOTIDE SEQUENCE [LARGE SCALE GENOMIC DNA]</scope>
    <source>
        <strain evidence="1 2">RM3268</strain>
    </source>
</reference>
<sequence length="41" mass="4921">MRLNFASIKPRRGFRAYLKFLVPRQVKFERRENQNLNAAAI</sequence>
<evidence type="ECO:0000313" key="1">
    <source>
        <dbReference type="EMBL" id="EEV17841.1"/>
    </source>
</evidence>
<keyword evidence="2" id="KW-1185">Reference proteome</keyword>
<protein>
    <submittedName>
        <fullName evidence="1">Uncharacterized protein</fullName>
    </submittedName>
</protein>
<organism evidence="1 2">
    <name type="scientific">Campylobacter gracilis RM3268</name>
    <dbReference type="NCBI Taxonomy" id="553220"/>
    <lineage>
        <taxon>Bacteria</taxon>
        <taxon>Pseudomonadati</taxon>
        <taxon>Campylobacterota</taxon>
        <taxon>Epsilonproteobacteria</taxon>
        <taxon>Campylobacterales</taxon>
        <taxon>Campylobacteraceae</taxon>
        <taxon>Campylobacter</taxon>
    </lineage>
</organism>
<dbReference type="AlphaFoldDB" id="C8PH20"/>
<evidence type="ECO:0000313" key="2">
    <source>
        <dbReference type="Proteomes" id="UP000005709"/>
    </source>
</evidence>
<name>C8PH20_9BACT</name>
<dbReference type="EMBL" id="ACYG01000022">
    <property type="protein sequence ID" value="EEV17841.1"/>
    <property type="molecule type" value="Genomic_DNA"/>
</dbReference>
<dbReference type="Proteomes" id="UP000005709">
    <property type="component" value="Unassembled WGS sequence"/>
</dbReference>